<evidence type="ECO:0000259" key="1">
    <source>
        <dbReference type="Pfam" id="PF00535"/>
    </source>
</evidence>
<dbReference type="AlphaFoldDB" id="A0A2R7Y3R4"/>
<dbReference type="PANTHER" id="PTHR48090">
    <property type="entry name" value="UNDECAPRENYL-PHOSPHATE 4-DEOXY-4-FORMAMIDO-L-ARABINOSE TRANSFERASE-RELATED"/>
    <property type="match status" value="1"/>
</dbReference>
<dbReference type="InterPro" id="IPR029044">
    <property type="entry name" value="Nucleotide-diphossugar_trans"/>
</dbReference>
<protein>
    <recommendedName>
        <fullName evidence="1">Glycosyltransferase 2-like domain-containing protein</fullName>
    </recommendedName>
</protein>
<reference evidence="2 3" key="1">
    <citation type="submission" date="2017-04" db="EMBL/GenBank/DDBJ databases">
        <title>Draft Aigarchaeota genome from a New Zealand hot spring.</title>
        <authorList>
            <person name="Reysenbach A.-L."/>
            <person name="Donaho J.A."/>
            <person name="Gerhart J."/>
            <person name="Kelley J.F."/>
            <person name="Kouba K."/>
            <person name="Podar M."/>
            <person name="Stott M."/>
        </authorList>
    </citation>
    <scope>NUCLEOTIDE SEQUENCE [LARGE SCALE GENOMIC DNA]</scope>
    <source>
        <strain evidence="2">NZ13_MG1</strain>
    </source>
</reference>
<organism evidence="2 3">
    <name type="scientific">Candidatus Terraquivivens tikiterensis</name>
    <dbReference type="NCBI Taxonomy" id="1980982"/>
    <lineage>
        <taxon>Archaea</taxon>
        <taxon>Nitrososphaerota</taxon>
        <taxon>Candidatus Wolframiiraptoraceae</taxon>
        <taxon>Candidatus Terraquivivens</taxon>
    </lineage>
</organism>
<evidence type="ECO:0000313" key="3">
    <source>
        <dbReference type="Proteomes" id="UP000244066"/>
    </source>
</evidence>
<dbReference type="InterPro" id="IPR001173">
    <property type="entry name" value="Glyco_trans_2-like"/>
</dbReference>
<feature type="domain" description="Glycosyltransferase 2-like" evidence="1">
    <location>
        <begin position="5"/>
        <end position="51"/>
    </location>
</feature>
<dbReference type="InterPro" id="IPR050256">
    <property type="entry name" value="Glycosyltransferase_2"/>
</dbReference>
<dbReference type="SUPFAM" id="SSF53448">
    <property type="entry name" value="Nucleotide-diphospho-sugar transferases"/>
    <property type="match status" value="1"/>
</dbReference>
<comment type="caution">
    <text evidence="2">The sequence shown here is derived from an EMBL/GenBank/DDBJ whole genome shotgun (WGS) entry which is preliminary data.</text>
</comment>
<sequence>MPKVSVIIPAHNEEGSLEEAVRRVERVLSENRIDGEIIVVDDNSHGCYAKAGGHACSRCRNRKGSPQDGRHEGVRHGYKVWNRGGQGRLRRALHGRPLGQP</sequence>
<name>A0A2R7Y3R4_9ARCH</name>
<evidence type="ECO:0000313" key="2">
    <source>
        <dbReference type="EMBL" id="PUA32113.1"/>
    </source>
</evidence>
<dbReference type="Gene3D" id="3.90.550.10">
    <property type="entry name" value="Spore Coat Polysaccharide Biosynthesis Protein SpsA, Chain A"/>
    <property type="match status" value="1"/>
</dbReference>
<dbReference type="EMBL" id="NDWU01000009">
    <property type="protein sequence ID" value="PUA32113.1"/>
    <property type="molecule type" value="Genomic_DNA"/>
</dbReference>
<proteinExistence type="predicted"/>
<gene>
    <name evidence="2" type="ORF">B9J98_04490</name>
</gene>
<dbReference type="Proteomes" id="UP000244066">
    <property type="component" value="Unassembled WGS sequence"/>
</dbReference>
<dbReference type="Pfam" id="PF00535">
    <property type="entry name" value="Glycos_transf_2"/>
    <property type="match status" value="1"/>
</dbReference>
<accession>A0A2R7Y3R4</accession>